<evidence type="ECO:0000313" key="1">
    <source>
        <dbReference type="EMBL" id="OMJ68210.1"/>
    </source>
</evidence>
<evidence type="ECO:0000313" key="2">
    <source>
        <dbReference type="Proteomes" id="UP000187209"/>
    </source>
</evidence>
<name>A0A1R2AUX6_9CILI</name>
<dbReference type="Proteomes" id="UP000187209">
    <property type="component" value="Unassembled WGS sequence"/>
</dbReference>
<protein>
    <submittedName>
        <fullName evidence="1">Uncharacterized protein</fullName>
    </submittedName>
</protein>
<proteinExistence type="predicted"/>
<accession>A0A1R2AUX6</accession>
<comment type="caution">
    <text evidence="1">The sequence shown here is derived from an EMBL/GenBank/DDBJ whole genome shotgun (WGS) entry which is preliminary data.</text>
</comment>
<dbReference type="AlphaFoldDB" id="A0A1R2AUX6"/>
<gene>
    <name evidence="1" type="ORF">SteCoe_34412</name>
</gene>
<keyword evidence="2" id="KW-1185">Reference proteome</keyword>
<organism evidence="1 2">
    <name type="scientific">Stentor coeruleus</name>
    <dbReference type="NCBI Taxonomy" id="5963"/>
    <lineage>
        <taxon>Eukaryota</taxon>
        <taxon>Sar</taxon>
        <taxon>Alveolata</taxon>
        <taxon>Ciliophora</taxon>
        <taxon>Postciliodesmatophora</taxon>
        <taxon>Heterotrichea</taxon>
        <taxon>Heterotrichida</taxon>
        <taxon>Stentoridae</taxon>
        <taxon>Stentor</taxon>
    </lineage>
</organism>
<reference evidence="1 2" key="1">
    <citation type="submission" date="2016-11" db="EMBL/GenBank/DDBJ databases">
        <title>The macronuclear genome of Stentor coeruleus: a giant cell with tiny introns.</title>
        <authorList>
            <person name="Slabodnick M."/>
            <person name="Ruby J.G."/>
            <person name="Reiff S.B."/>
            <person name="Swart E.C."/>
            <person name="Gosai S."/>
            <person name="Prabakaran S."/>
            <person name="Witkowska E."/>
            <person name="Larue G.E."/>
            <person name="Fisher S."/>
            <person name="Freeman R.M."/>
            <person name="Gunawardena J."/>
            <person name="Chu W."/>
            <person name="Stover N.A."/>
            <person name="Gregory B.D."/>
            <person name="Nowacki M."/>
            <person name="Derisi J."/>
            <person name="Roy S.W."/>
            <person name="Marshall W.F."/>
            <person name="Sood P."/>
        </authorList>
    </citation>
    <scope>NUCLEOTIDE SEQUENCE [LARGE SCALE GENOMIC DNA]</scope>
    <source>
        <strain evidence="1">WM001</strain>
    </source>
</reference>
<sequence>MSLSPDSRTSFIVTMLKTSPKQKNRIVQLFNSLSKKCPDESLKSHFHNLAITIENDPYNLEKKFDYLNNLQLNFNPSAQNSFSQSSLPKFLVFCNSSKTLISKYLLNTTNIVLQDILCKNPSFSNSIIISFFNGRVFIQQKSLDTNGLHIGCLITNPQICNGSIYLIGNKIYHFAIKNEKLITKQKEQVFISKSPYNSSIQPYEDFSGSFCIERTPFNNNKKRIQTCKWVINHDEKVIIGRALHNIKTLKEKQNSYPLCLSAGMEFILGYDKLSVYFTDE</sequence>
<dbReference type="EMBL" id="MPUH01001366">
    <property type="protein sequence ID" value="OMJ68210.1"/>
    <property type="molecule type" value="Genomic_DNA"/>
</dbReference>